<dbReference type="Proteomes" id="UP001556631">
    <property type="component" value="Unassembled WGS sequence"/>
</dbReference>
<gene>
    <name evidence="2" type="ORF">AB3X52_14235</name>
</gene>
<comment type="caution">
    <text evidence="2">The sequence shown here is derived from an EMBL/GenBank/DDBJ whole genome shotgun (WGS) entry which is preliminary data.</text>
</comment>
<proteinExistence type="predicted"/>
<organism evidence="2 3">
    <name type="scientific">Nocardioides eburneus</name>
    <dbReference type="NCBI Taxonomy" id="3231482"/>
    <lineage>
        <taxon>Bacteria</taxon>
        <taxon>Bacillati</taxon>
        <taxon>Actinomycetota</taxon>
        <taxon>Actinomycetes</taxon>
        <taxon>Propionibacteriales</taxon>
        <taxon>Nocardioidaceae</taxon>
        <taxon>Nocardioides</taxon>
    </lineage>
</organism>
<name>A0ABV3T0Q4_9ACTN</name>
<keyword evidence="1" id="KW-0472">Membrane</keyword>
<evidence type="ECO:0000313" key="3">
    <source>
        <dbReference type="Proteomes" id="UP001556631"/>
    </source>
</evidence>
<accession>A0ABV3T0Q4</accession>
<evidence type="ECO:0000256" key="1">
    <source>
        <dbReference type="SAM" id="Phobius"/>
    </source>
</evidence>
<protein>
    <submittedName>
        <fullName evidence="2">Uncharacterized protein</fullName>
    </submittedName>
</protein>
<sequence length="50" mass="5320">MSTPLVTRIAAEAAEHSEKVNHWIIGAVAIVILLGALLGLIWFAGGREHS</sequence>
<keyword evidence="1" id="KW-0812">Transmembrane</keyword>
<dbReference type="RefSeq" id="WP_367994751.1">
    <property type="nucleotide sequence ID" value="NZ_JBFPJR010000026.1"/>
</dbReference>
<feature type="transmembrane region" description="Helical" evidence="1">
    <location>
        <begin position="20"/>
        <end position="44"/>
    </location>
</feature>
<keyword evidence="1" id="KW-1133">Transmembrane helix</keyword>
<dbReference type="EMBL" id="JBFPJR010000026">
    <property type="protein sequence ID" value="MEX0428783.1"/>
    <property type="molecule type" value="Genomic_DNA"/>
</dbReference>
<keyword evidence="3" id="KW-1185">Reference proteome</keyword>
<evidence type="ECO:0000313" key="2">
    <source>
        <dbReference type="EMBL" id="MEX0428783.1"/>
    </source>
</evidence>
<reference evidence="2 3" key="1">
    <citation type="submission" date="2024-07" db="EMBL/GenBank/DDBJ databases">
        <authorList>
            <person name="Lee S."/>
            <person name="Kang M."/>
        </authorList>
    </citation>
    <scope>NUCLEOTIDE SEQUENCE [LARGE SCALE GENOMIC DNA]</scope>
    <source>
        <strain evidence="2 3">DS6</strain>
    </source>
</reference>